<reference evidence="1" key="1">
    <citation type="journal article" date="2021" name="PeerJ">
        <title>Extensive microbial diversity within the chicken gut microbiome revealed by metagenomics and culture.</title>
        <authorList>
            <person name="Gilroy R."/>
            <person name="Ravi A."/>
            <person name="Getino M."/>
            <person name="Pursley I."/>
            <person name="Horton D.L."/>
            <person name="Alikhan N.F."/>
            <person name="Baker D."/>
            <person name="Gharbi K."/>
            <person name="Hall N."/>
            <person name="Watson M."/>
            <person name="Adriaenssens E.M."/>
            <person name="Foster-Nyarko E."/>
            <person name="Jarju S."/>
            <person name="Secka A."/>
            <person name="Antonio M."/>
            <person name="Oren A."/>
            <person name="Chaudhuri R.R."/>
            <person name="La Ragione R."/>
            <person name="Hildebrand F."/>
            <person name="Pallen M.J."/>
        </authorList>
    </citation>
    <scope>NUCLEOTIDE SEQUENCE</scope>
    <source>
        <strain evidence="1">ChiHecec2B26-446</strain>
    </source>
</reference>
<dbReference type="Proteomes" id="UP000886752">
    <property type="component" value="Unassembled WGS sequence"/>
</dbReference>
<evidence type="ECO:0000313" key="2">
    <source>
        <dbReference type="Proteomes" id="UP000886752"/>
    </source>
</evidence>
<reference evidence="1" key="2">
    <citation type="submission" date="2021-04" db="EMBL/GenBank/DDBJ databases">
        <authorList>
            <person name="Gilroy R."/>
        </authorList>
    </citation>
    <scope>NUCLEOTIDE SEQUENCE</scope>
    <source>
        <strain evidence="1">ChiHecec2B26-446</strain>
    </source>
</reference>
<protein>
    <submittedName>
        <fullName evidence="1">Uncharacterized protein</fullName>
    </submittedName>
</protein>
<proteinExistence type="predicted"/>
<comment type="caution">
    <text evidence="1">The sequence shown here is derived from an EMBL/GenBank/DDBJ whole genome shotgun (WGS) entry which is preliminary data.</text>
</comment>
<accession>A0A9D1TRJ2</accession>
<name>A0A9D1TRJ2_9BACT</name>
<sequence>MTELDEKIRAFGNAKKEFYGFMLQKYFDAENGECGALEFEKLYKSSKMNARVRKFAAEKRHIRRNDLGARILTAEGVEYACQLCADEEE</sequence>
<gene>
    <name evidence="1" type="ORF">H9894_10265</name>
</gene>
<dbReference type="EMBL" id="DXHV01000083">
    <property type="protein sequence ID" value="HIW01551.1"/>
    <property type="molecule type" value="Genomic_DNA"/>
</dbReference>
<organism evidence="1 2">
    <name type="scientific">Candidatus Desulfovibrio intestinipullorum</name>
    <dbReference type="NCBI Taxonomy" id="2838536"/>
    <lineage>
        <taxon>Bacteria</taxon>
        <taxon>Pseudomonadati</taxon>
        <taxon>Thermodesulfobacteriota</taxon>
        <taxon>Desulfovibrionia</taxon>
        <taxon>Desulfovibrionales</taxon>
        <taxon>Desulfovibrionaceae</taxon>
        <taxon>Desulfovibrio</taxon>
    </lineage>
</organism>
<dbReference type="AlphaFoldDB" id="A0A9D1TRJ2"/>
<evidence type="ECO:0000313" key="1">
    <source>
        <dbReference type="EMBL" id="HIW01551.1"/>
    </source>
</evidence>